<reference evidence="1 2" key="1">
    <citation type="journal article" date="2022" name="DNA Res.">
        <title>Chromosomal-level genome assembly of the orchid tree Bauhinia variegata (Leguminosae; Cercidoideae) supports the allotetraploid origin hypothesis of Bauhinia.</title>
        <authorList>
            <person name="Zhong Y."/>
            <person name="Chen Y."/>
            <person name="Zheng D."/>
            <person name="Pang J."/>
            <person name="Liu Y."/>
            <person name="Luo S."/>
            <person name="Meng S."/>
            <person name="Qian L."/>
            <person name="Wei D."/>
            <person name="Dai S."/>
            <person name="Zhou R."/>
        </authorList>
    </citation>
    <scope>NUCLEOTIDE SEQUENCE [LARGE SCALE GENOMIC DNA]</scope>
    <source>
        <strain evidence="1">BV-YZ2020</strain>
    </source>
</reference>
<dbReference type="EMBL" id="CM039438">
    <property type="protein sequence ID" value="KAI4301115.1"/>
    <property type="molecule type" value="Genomic_DNA"/>
</dbReference>
<protein>
    <submittedName>
        <fullName evidence="1">Uncharacterized protein</fullName>
    </submittedName>
</protein>
<accession>A0ACB9KVB6</accession>
<name>A0ACB9KVB6_BAUVA</name>
<comment type="caution">
    <text evidence="1">The sequence shown here is derived from an EMBL/GenBank/DDBJ whole genome shotgun (WGS) entry which is preliminary data.</text>
</comment>
<evidence type="ECO:0000313" key="2">
    <source>
        <dbReference type="Proteomes" id="UP000828941"/>
    </source>
</evidence>
<keyword evidence="2" id="KW-1185">Reference proteome</keyword>
<organism evidence="1 2">
    <name type="scientific">Bauhinia variegata</name>
    <name type="common">Purple orchid tree</name>
    <name type="synonym">Phanera variegata</name>
    <dbReference type="NCBI Taxonomy" id="167791"/>
    <lineage>
        <taxon>Eukaryota</taxon>
        <taxon>Viridiplantae</taxon>
        <taxon>Streptophyta</taxon>
        <taxon>Embryophyta</taxon>
        <taxon>Tracheophyta</taxon>
        <taxon>Spermatophyta</taxon>
        <taxon>Magnoliopsida</taxon>
        <taxon>eudicotyledons</taxon>
        <taxon>Gunneridae</taxon>
        <taxon>Pentapetalae</taxon>
        <taxon>rosids</taxon>
        <taxon>fabids</taxon>
        <taxon>Fabales</taxon>
        <taxon>Fabaceae</taxon>
        <taxon>Cercidoideae</taxon>
        <taxon>Cercideae</taxon>
        <taxon>Bauhiniinae</taxon>
        <taxon>Bauhinia</taxon>
    </lineage>
</organism>
<proteinExistence type="predicted"/>
<sequence length="71" mass="7603">MNLRLAAEKAMKATANNSRALLSICIAYTCTNEILHAMQESCEEKWDEIAVLDASGAGYGLIGLGGNQIDE</sequence>
<dbReference type="Proteomes" id="UP000828941">
    <property type="component" value="Chromosome 13"/>
</dbReference>
<evidence type="ECO:0000313" key="1">
    <source>
        <dbReference type="EMBL" id="KAI4301115.1"/>
    </source>
</evidence>
<gene>
    <name evidence="1" type="ORF">L6164_034429</name>
</gene>